<gene>
    <name evidence="4" type="ORF">KO353_11030</name>
</gene>
<dbReference type="InterPro" id="IPR031100">
    <property type="entry name" value="LOG_fam"/>
</dbReference>
<dbReference type="NCBIfam" id="TIGR00730">
    <property type="entry name" value="Rossman fold protein, TIGR00730 family"/>
    <property type="match status" value="1"/>
</dbReference>
<dbReference type="InterPro" id="IPR005269">
    <property type="entry name" value="LOG"/>
</dbReference>
<dbReference type="GO" id="GO:0005829">
    <property type="term" value="C:cytosol"/>
    <property type="evidence" value="ECO:0007669"/>
    <property type="project" value="TreeGrafter"/>
</dbReference>
<dbReference type="GO" id="GO:0009691">
    <property type="term" value="P:cytokinin biosynthetic process"/>
    <property type="evidence" value="ECO:0007669"/>
    <property type="project" value="UniProtKB-UniRule"/>
</dbReference>
<name>A0A975U0X1_9PROT</name>
<dbReference type="Pfam" id="PF03641">
    <property type="entry name" value="Lysine_decarbox"/>
    <property type="match status" value="1"/>
</dbReference>
<keyword evidence="3" id="KW-0203">Cytokinin biosynthesis</keyword>
<dbReference type="Proteomes" id="UP000694001">
    <property type="component" value="Chromosome"/>
</dbReference>
<evidence type="ECO:0000256" key="3">
    <source>
        <dbReference type="RuleBase" id="RU363015"/>
    </source>
</evidence>
<keyword evidence="5" id="KW-1185">Reference proteome</keyword>
<organism evidence="4 5">
    <name type="scientific">Elioraea tepida</name>
    <dbReference type="NCBI Taxonomy" id="2843330"/>
    <lineage>
        <taxon>Bacteria</taxon>
        <taxon>Pseudomonadati</taxon>
        <taxon>Pseudomonadota</taxon>
        <taxon>Alphaproteobacteria</taxon>
        <taxon>Acetobacterales</taxon>
        <taxon>Elioraeaceae</taxon>
        <taxon>Elioraea</taxon>
    </lineage>
</organism>
<comment type="similarity">
    <text evidence="2 3">Belongs to the LOG family.</text>
</comment>
<accession>A0A975U0X1</accession>
<dbReference type="EC" id="3.2.2.n1" evidence="3"/>
<dbReference type="RefSeq" id="WP_218284746.1">
    <property type="nucleotide sequence ID" value="NZ_CP076448.1"/>
</dbReference>
<evidence type="ECO:0000313" key="4">
    <source>
        <dbReference type="EMBL" id="QXM23832.1"/>
    </source>
</evidence>
<evidence type="ECO:0000256" key="1">
    <source>
        <dbReference type="ARBA" id="ARBA00000274"/>
    </source>
</evidence>
<proteinExistence type="inferred from homology"/>
<comment type="catalytic activity">
    <reaction evidence="1">
        <text>AMP + H2O = D-ribose 5-phosphate + adenine</text>
        <dbReference type="Rhea" id="RHEA:20129"/>
        <dbReference type="ChEBI" id="CHEBI:15377"/>
        <dbReference type="ChEBI" id="CHEBI:16708"/>
        <dbReference type="ChEBI" id="CHEBI:78346"/>
        <dbReference type="ChEBI" id="CHEBI:456215"/>
        <dbReference type="EC" id="3.2.2.4"/>
    </reaction>
</comment>
<keyword evidence="3" id="KW-0378">Hydrolase</keyword>
<dbReference type="GO" id="GO:0008714">
    <property type="term" value="F:AMP nucleosidase activity"/>
    <property type="evidence" value="ECO:0007669"/>
    <property type="project" value="UniProtKB-EC"/>
</dbReference>
<sequence length="194" mass="19841">MPPSLNAVAVFCGSRLGNDPRHREAAATLGRALAGAGIRLIYGGGRVGLMGVLADACLAAGGTVTGVIPTFLARREVEHEGLTELIETSSMHARKAIMAERADAFVTLPGGLGTYDETIEIITWRQLGLHDKPIVLCDVAGSAAPLVAALEAAIGMGFAGLETRSLYALARGAEAVLPLLATLAPGSRTAAGLT</sequence>
<dbReference type="PANTHER" id="PTHR31223">
    <property type="entry name" value="LOG FAMILY PROTEIN YJL055W"/>
    <property type="match status" value="1"/>
</dbReference>
<reference evidence="4" key="1">
    <citation type="submission" date="2021-06" db="EMBL/GenBank/DDBJ databases">
        <title>Elioraea tepida, sp. nov., a moderately thermophilic aerobic anoxygenic phototrophic bacterium isolated from an alkaline siliceous hot spring mat community in Yellowstone National Park, WY, USA.</title>
        <authorList>
            <person name="Saini M.K."/>
            <person name="Yoshida S."/>
            <person name="Sebastian A."/>
            <person name="Hirose S."/>
            <person name="Hara E."/>
            <person name="Tamaki H."/>
            <person name="Soulier N.T."/>
            <person name="Albert I."/>
            <person name="Hanada S."/>
            <person name="Bryant D.A."/>
            <person name="Tank M."/>
        </authorList>
    </citation>
    <scope>NUCLEOTIDE SEQUENCE</scope>
    <source>
        <strain evidence="4">MS-P2</strain>
    </source>
</reference>
<dbReference type="PANTHER" id="PTHR31223:SF70">
    <property type="entry name" value="LOG FAMILY PROTEIN YJL055W"/>
    <property type="match status" value="1"/>
</dbReference>
<evidence type="ECO:0000313" key="5">
    <source>
        <dbReference type="Proteomes" id="UP000694001"/>
    </source>
</evidence>
<dbReference type="KEGG" id="elio:KO353_11030"/>
<dbReference type="AlphaFoldDB" id="A0A975U0X1"/>
<protein>
    <recommendedName>
        <fullName evidence="3">Cytokinin riboside 5'-monophosphate phosphoribohydrolase</fullName>
        <ecNumber evidence="3">3.2.2.n1</ecNumber>
    </recommendedName>
</protein>
<evidence type="ECO:0000256" key="2">
    <source>
        <dbReference type="ARBA" id="ARBA00006763"/>
    </source>
</evidence>
<dbReference type="EMBL" id="CP076448">
    <property type="protein sequence ID" value="QXM23832.1"/>
    <property type="molecule type" value="Genomic_DNA"/>
</dbReference>